<protein>
    <submittedName>
        <fullName evidence="2">Uncharacterized protein</fullName>
    </submittedName>
</protein>
<accession>A0A0M3ICV5</accession>
<dbReference type="WBParaSite" id="ALUE_0001576101-mRNA-1">
    <property type="protein sequence ID" value="ALUE_0001576101-mRNA-1"/>
    <property type="gene ID" value="ALUE_0001576101"/>
</dbReference>
<name>A0A0M3ICV5_ASCLU</name>
<proteinExistence type="predicted"/>
<dbReference type="AlphaFoldDB" id="A0A0M3ICV5"/>
<evidence type="ECO:0000313" key="2">
    <source>
        <dbReference type="WBParaSite" id="ALUE_0001576101-mRNA-1"/>
    </source>
</evidence>
<reference evidence="2" key="1">
    <citation type="submission" date="2017-02" db="UniProtKB">
        <authorList>
            <consortium name="WormBaseParasite"/>
        </authorList>
    </citation>
    <scope>IDENTIFICATION</scope>
</reference>
<keyword evidence="1" id="KW-1185">Reference proteome</keyword>
<organism evidence="1 2">
    <name type="scientific">Ascaris lumbricoides</name>
    <name type="common">Giant roundworm</name>
    <dbReference type="NCBI Taxonomy" id="6252"/>
    <lineage>
        <taxon>Eukaryota</taxon>
        <taxon>Metazoa</taxon>
        <taxon>Ecdysozoa</taxon>
        <taxon>Nematoda</taxon>
        <taxon>Chromadorea</taxon>
        <taxon>Rhabditida</taxon>
        <taxon>Spirurina</taxon>
        <taxon>Ascaridomorpha</taxon>
        <taxon>Ascaridoidea</taxon>
        <taxon>Ascarididae</taxon>
        <taxon>Ascaris</taxon>
    </lineage>
</organism>
<dbReference type="Proteomes" id="UP000036681">
    <property type="component" value="Unplaced"/>
</dbReference>
<sequence length="71" mass="8236">MITLRRIVVHREKKPKDTLKGRPSERSLEFYVTFVAILGVVEVQDANTDNLRLEASEPFTFLNSMNPYCHL</sequence>
<evidence type="ECO:0000313" key="1">
    <source>
        <dbReference type="Proteomes" id="UP000036681"/>
    </source>
</evidence>